<sequence>MKRASLWVVAGPNGAGKSTLVERYLRGRLPLVNPDNLQREQGLTARRAGELAIAAQNNYLDARESFVFETTLSGRRELSVMARAKKDGYTINLVFVGVRSPKTSITRIETRVAAGQHHVPPEDVVRRFARSLAQLPEAMALSDRIYVVDNSQRSRRLVLSIERNRVKFVSRNLPAWLKRALPKELNLARGGPDISR</sequence>
<dbReference type="RefSeq" id="WP_301233356.1">
    <property type="nucleotide sequence ID" value="NZ_QAIC01000024.1"/>
</dbReference>
<keyword evidence="1" id="KW-0547">Nucleotide-binding</keyword>
<dbReference type="EMBL" id="QAID01000021">
    <property type="protein sequence ID" value="MDN4576672.1"/>
    <property type="molecule type" value="Genomic_DNA"/>
</dbReference>
<evidence type="ECO:0000259" key="3">
    <source>
        <dbReference type="Pfam" id="PF06414"/>
    </source>
</evidence>
<name>A0AAW7MH80_9BURK</name>
<evidence type="ECO:0000256" key="2">
    <source>
        <dbReference type="ARBA" id="ARBA00022840"/>
    </source>
</evidence>
<dbReference type="Proteomes" id="UP001172791">
    <property type="component" value="Unassembled WGS sequence"/>
</dbReference>
<dbReference type="GO" id="GO:0016301">
    <property type="term" value="F:kinase activity"/>
    <property type="evidence" value="ECO:0007669"/>
    <property type="project" value="InterPro"/>
</dbReference>
<keyword evidence="2" id="KW-0067">ATP-binding</keyword>
<protein>
    <submittedName>
        <fullName evidence="4">Zeta toxin family protein</fullName>
    </submittedName>
</protein>
<evidence type="ECO:0000313" key="6">
    <source>
        <dbReference type="Proteomes" id="UP001172788"/>
    </source>
</evidence>
<dbReference type="EMBL" id="QAIC01000024">
    <property type="protein sequence ID" value="MDN4572021.1"/>
    <property type="molecule type" value="Genomic_DNA"/>
</dbReference>
<proteinExistence type="predicted"/>
<dbReference type="Gene3D" id="3.40.50.300">
    <property type="entry name" value="P-loop containing nucleotide triphosphate hydrolases"/>
    <property type="match status" value="1"/>
</dbReference>
<gene>
    <name evidence="4" type="ORF">DBA34_01885</name>
    <name evidence="5" type="ORF">DBB29_00800</name>
</gene>
<evidence type="ECO:0000256" key="1">
    <source>
        <dbReference type="ARBA" id="ARBA00022741"/>
    </source>
</evidence>
<comment type="caution">
    <text evidence="4">The sequence shown here is derived from an EMBL/GenBank/DDBJ whole genome shotgun (WGS) entry which is preliminary data.</text>
</comment>
<dbReference type="PANTHER" id="PTHR39206:SF1">
    <property type="entry name" value="SLL8004 PROTEIN"/>
    <property type="match status" value="1"/>
</dbReference>
<reference evidence="4" key="1">
    <citation type="submission" date="2018-04" db="EMBL/GenBank/DDBJ databases">
        <authorList>
            <person name="Jy Z."/>
        </authorList>
    </citation>
    <scope>NUCLEOTIDE SEQUENCE</scope>
    <source>
        <strain evidence="5">AS13</strain>
        <strain evidence="4">LA18</strain>
    </source>
</reference>
<dbReference type="InterPro" id="IPR027417">
    <property type="entry name" value="P-loop_NTPase"/>
</dbReference>
<feature type="domain" description="Zeta toxin" evidence="3">
    <location>
        <begin position="30"/>
        <end position="152"/>
    </location>
</feature>
<dbReference type="GO" id="GO:0005524">
    <property type="term" value="F:ATP binding"/>
    <property type="evidence" value="ECO:0007669"/>
    <property type="project" value="UniProtKB-KW"/>
</dbReference>
<evidence type="ECO:0000313" key="4">
    <source>
        <dbReference type="EMBL" id="MDN4572021.1"/>
    </source>
</evidence>
<evidence type="ECO:0000313" key="5">
    <source>
        <dbReference type="EMBL" id="MDN4576672.1"/>
    </source>
</evidence>
<dbReference type="AlphaFoldDB" id="A0AAW7MH80"/>
<dbReference type="SUPFAM" id="SSF52540">
    <property type="entry name" value="P-loop containing nucleoside triphosphate hydrolases"/>
    <property type="match status" value="1"/>
</dbReference>
<evidence type="ECO:0000313" key="7">
    <source>
        <dbReference type="Proteomes" id="UP001172791"/>
    </source>
</evidence>
<dbReference type="InterPro" id="IPR010488">
    <property type="entry name" value="Zeta_toxin_domain"/>
</dbReference>
<accession>A0AAW7MH80</accession>
<organism evidence="4 7">
    <name type="scientific">Pandoraea cepalis</name>
    <dbReference type="NCBI Taxonomy" id="2508294"/>
    <lineage>
        <taxon>Bacteria</taxon>
        <taxon>Pseudomonadati</taxon>
        <taxon>Pseudomonadota</taxon>
        <taxon>Betaproteobacteria</taxon>
        <taxon>Burkholderiales</taxon>
        <taxon>Burkholderiaceae</taxon>
        <taxon>Pandoraea</taxon>
    </lineage>
</organism>
<dbReference type="Pfam" id="PF06414">
    <property type="entry name" value="Zeta_toxin"/>
    <property type="match status" value="1"/>
</dbReference>
<dbReference type="PANTHER" id="PTHR39206">
    <property type="entry name" value="SLL8004 PROTEIN"/>
    <property type="match status" value="1"/>
</dbReference>
<keyword evidence="6" id="KW-1185">Reference proteome</keyword>
<dbReference type="Proteomes" id="UP001172788">
    <property type="component" value="Unassembled WGS sequence"/>
</dbReference>